<evidence type="ECO:0000313" key="2">
    <source>
        <dbReference type="Proteomes" id="UP000288805"/>
    </source>
</evidence>
<evidence type="ECO:0000313" key="1">
    <source>
        <dbReference type="EMBL" id="RVW59723.1"/>
    </source>
</evidence>
<comment type="caution">
    <text evidence="1">The sequence shown here is derived from an EMBL/GenBank/DDBJ whole genome shotgun (WGS) entry which is preliminary data.</text>
</comment>
<sequence>MVIVTFYLALQWCEVEEWILHPDLNALAGTIEWWFTYLTDVVLLDHGHSIQGRGNRRKWQLLMYFDFDQGFLDVYSDVLLKLILMIFLTGKVTFPSGELEEGEIPGC</sequence>
<reference evidence="1 2" key="1">
    <citation type="journal article" date="2018" name="PLoS Genet.">
        <title>Population sequencing reveals clonal diversity and ancestral inbreeding in the grapevine cultivar Chardonnay.</title>
        <authorList>
            <person name="Roach M.J."/>
            <person name="Johnson D.L."/>
            <person name="Bohlmann J."/>
            <person name="van Vuuren H.J."/>
            <person name="Jones S.J."/>
            <person name="Pretorius I.S."/>
            <person name="Schmidt S.A."/>
            <person name="Borneman A.R."/>
        </authorList>
    </citation>
    <scope>NUCLEOTIDE SEQUENCE [LARGE SCALE GENOMIC DNA]</scope>
    <source>
        <strain evidence="2">cv. Chardonnay</strain>
        <tissue evidence="1">Leaf</tissue>
    </source>
</reference>
<proteinExistence type="predicted"/>
<dbReference type="AlphaFoldDB" id="A0A438FIA8"/>
<name>A0A438FIA8_VITVI</name>
<organism evidence="1 2">
    <name type="scientific">Vitis vinifera</name>
    <name type="common">Grape</name>
    <dbReference type="NCBI Taxonomy" id="29760"/>
    <lineage>
        <taxon>Eukaryota</taxon>
        <taxon>Viridiplantae</taxon>
        <taxon>Streptophyta</taxon>
        <taxon>Embryophyta</taxon>
        <taxon>Tracheophyta</taxon>
        <taxon>Spermatophyta</taxon>
        <taxon>Magnoliopsida</taxon>
        <taxon>eudicotyledons</taxon>
        <taxon>Gunneridae</taxon>
        <taxon>Pentapetalae</taxon>
        <taxon>rosids</taxon>
        <taxon>Vitales</taxon>
        <taxon>Vitaceae</taxon>
        <taxon>Viteae</taxon>
        <taxon>Vitis</taxon>
    </lineage>
</organism>
<accession>A0A438FIA8</accession>
<dbReference type="Proteomes" id="UP000288805">
    <property type="component" value="Unassembled WGS sequence"/>
</dbReference>
<gene>
    <name evidence="1" type="ORF">CK203_100232</name>
</gene>
<protein>
    <submittedName>
        <fullName evidence="1">Uncharacterized protein</fullName>
    </submittedName>
</protein>
<dbReference type="EMBL" id="QGNW01000879">
    <property type="protein sequence ID" value="RVW59723.1"/>
    <property type="molecule type" value="Genomic_DNA"/>
</dbReference>